<protein>
    <recommendedName>
        <fullName evidence="1">Putative regulatory protein FmdB zinc ribbon domain-containing protein</fullName>
    </recommendedName>
</protein>
<dbReference type="AlphaFoldDB" id="A0A382N126"/>
<organism evidence="2">
    <name type="scientific">marine metagenome</name>
    <dbReference type="NCBI Taxonomy" id="408172"/>
    <lineage>
        <taxon>unclassified sequences</taxon>
        <taxon>metagenomes</taxon>
        <taxon>ecological metagenomes</taxon>
    </lineage>
</organism>
<feature type="domain" description="Putative regulatory protein FmdB zinc ribbon" evidence="1">
    <location>
        <begin position="1"/>
        <end position="39"/>
    </location>
</feature>
<evidence type="ECO:0000259" key="1">
    <source>
        <dbReference type="SMART" id="SM00834"/>
    </source>
</evidence>
<dbReference type="EMBL" id="UINC01096842">
    <property type="protein sequence ID" value="SVC54065.1"/>
    <property type="molecule type" value="Genomic_DNA"/>
</dbReference>
<evidence type="ECO:0000313" key="2">
    <source>
        <dbReference type="EMBL" id="SVC54065.1"/>
    </source>
</evidence>
<dbReference type="SMART" id="SM00834">
    <property type="entry name" value="CxxC_CXXC_SSSS"/>
    <property type="match status" value="1"/>
</dbReference>
<dbReference type="Pfam" id="PF09723">
    <property type="entry name" value="Zn_ribbon_8"/>
    <property type="match status" value="1"/>
</dbReference>
<sequence length="87" mass="10404">MPLYEYRCIMDNCKQKFEVLQKMDDEPLKLCGEHCKLPHEYTGCNPRYTWMYEQKGVGVVKKWLSTYAVRFKGSGFYETDYKEKKNG</sequence>
<gene>
    <name evidence="2" type="ORF">METZ01_LOCUS306919</name>
</gene>
<reference evidence="2" key="1">
    <citation type="submission" date="2018-05" db="EMBL/GenBank/DDBJ databases">
        <authorList>
            <person name="Lanie J.A."/>
            <person name="Ng W.-L."/>
            <person name="Kazmierczak K.M."/>
            <person name="Andrzejewski T.M."/>
            <person name="Davidsen T.M."/>
            <person name="Wayne K.J."/>
            <person name="Tettelin H."/>
            <person name="Glass J.I."/>
            <person name="Rusch D."/>
            <person name="Podicherti R."/>
            <person name="Tsui H.-C.T."/>
            <person name="Winkler M.E."/>
        </authorList>
    </citation>
    <scope>NUCLEOTIDE SEQUENCE</scope>
</reference>
<proteinExistence type="predicted"/>
<name>A0A382N126_9ZZZZ</name>
<accession>A0A382N126</accession>
<dbReference type="NCBIfam" id="TIGR02605">
    <property type="entry name" value="CxxC_CxxC_SSSS"/>
    <property type="match status" value="1"/>
</dbReference>
<dbReference type="InterPro" id="IPR013429">
    <property type="entry name" value="Regulatory_FmdB_Zinc_ribbon"/>
</dbReference>